<dbReference type="GO" id="GO:0019856">
    <property type="term" value="P:pyrimidine nucleobase biosynthetic process"/>
    <property type="evidence" value="ECO:0007669"/>
    <property type="project" value="TreeGrafter"/>
</dbReference>
<proteinExistence type="inferred from homology"/>
<dbReference type="Pfam" id="PF00117">
    <property type="entry name" value="GATase"/>
    <property type="match status" value="1"/>
</dbReference>
<name>A0AAE3NQS9_9RHOB</name>
<dbReference type="PANTHER" id="PTHR11550">
    <property type="entry name" value="CTP SYNTHASE"/>
    <property type="match status" value="1"/>
</dbReference>
<dbReference type="Gene3D" id="3.40.50.880">
    <property type="match status" value="1"/>
</dbReference>
<keyword evidence="4 12" id="KW-0479">Metal-binding</keyword>
<feature type="active site" description="Nucleophile; for glutamine hydrolysis" evidence="12">
    <location>
        <position position="380"/>
    </location>
</feature>
<dbReference type="PROSITE" id="PS51273">
    <property type="entry name" value="GATASE_TYPE_1"/>
    <property type="match status" value="1"/>
</dbReference>
<keyword evidence="16" id="KW-1185">Reference proteome</keyword>
<dbReference type="SUPFAM" id="SSF52540">
    <property type="entry name" value="P-loop containing nucleoside triphosphate hydrolases"/>
    <property type="match status" value="1"/>
</dbReference>
<feature type="binding site" evidence="12">
    <location>
        <position position="222"/>
    </location>
    <ligand>
        <name>CTP</name>
        <dbReference type="ChEBI" id="CHEBI:37563"/>
        <note>allosteric inhibitor</note>
    </ligand>
</feature>
<comment type="catalytic activity">
    <reaction evidence="12">
        <text>UTP + NH4(+) + ATP = CTP + ADP + phosphate + 2 H(+)</text>
        <dbReference type="Rhea" id="RHEA:16597"/>
        <dbReference type="ChEBI" id="CHEBI:15378"/>
        <dbReference type="ChEBI" id="CHEBI:28938"/>
        <dbReference type="ChEBI" id="CHEBI:30616"/>
        <dbReference type="ChEBI" id="CHEBI:37563"/>
        <dbReference type="ChEBI" id="CHEBI:43474"/>
        <dbReference type="ChEBI" id="CHEBI:46398"/>
        <dbReference type="ChEBI" id="CHEBI:456216"/>
    </reaction>
</comment>
<comment type="caution">
    <text evidence="12">Lacks conserved residue(s) required for the propagation of feature annotation.</text>
</comment>
<comment type="activity regulation">
    <text evidence="12">Allosterically activated by GTP, when glutamine is the substrate; GTP has no effect on the reaction when ammonia is the substrate. The allosteric effector GTP functions by stabilizing the protein conformation that binds the tetrahedral intermediate(s) formed during glutamine hydrolysis. Inhibited by the product CTP, via allosteric rather than competitive inhibition.</text>
</comment>
<dbReference type="FunFam" id="3.40.50.300:FF:000009">
    <property type="entry name" value="CTP synthase"/>
    <property type="match status" value="1"/>
</dbReference>
<protein>
    <recommendedName>
        <fullName evidence="12">CTP synthase</fullName>
        <ecNumber evidence="12">6.3.4.2</ecNumber>
    </recommendedName>
    <alternativeName>
        <fullName evidence="12">Cytidine 5'-triphosphate synthase</fullName>
    </alternativeName>
    <alternativeName>
        <fullName evidence="12">Cytidine triphosphate synthetase</fullName>
        <shortName evidence="12">CTP synthetase</shortName>
        <shortName evidence="12">CTPS</shortName>
    </alternativeName>
    <alternativeName>
        <fullName evidence="12">UTP--ammonia ligase</fullName>
    </alternativeName>
</protein>
<comment type="similarity">
    <text evidence="2 12">Belongs to the CTP synthase family.</text>
</comment>
<feature type="binding site" evidence="12">
    <location>
        <begin position="186"/>
        <end position="191"/>
    </location>
    <ligand>
        <name>CTP</name>
        <dbReference type="ChEBI" id="CHEBI:37563"/>
        <note>allosteric inhibitor</note>
    </ligand>
</feature>
<evidence type="ECO:0000256" key="8">
    <source>
        <dbReference type="ARBA" id="ARBA00022962"/>
    </source>
</evidence>
<feature type="binding site" evidence="12">
    <location>
        <position position="404"/>
    </location>
    <ligand>
        <name>L-glutamine</name>
        <dbReference type="ChEBI" id="CHEBI:58359"/>
    </ligand>
</feature>
<evidence type="ECO:0000256" key="11">
    <source>
        <dbReference type="ARBA" id="ARBA00059148"/>
    </source>
</evidence>
<reference evidence="15" key="1">
    <citation type="submission" date="2023-03" db="EMBL/GenBank/DDBJ databases">
        <title>Multiphase analysis and comparison of six strains from genera Psychromarinibacter, Lutimaribacter, and Maritimibacter, including a novel species: Psychromarinibacter sediminicola sp. nov.</title>
        <authorList>
            <person name="Wang Y.-H."/>
            <person name="Ye M.-Q."/>
            <person name="Du Z.-J."/>
        </authorList>
    </citation>
    <scope>NUCLEOTIDE SEQUENCE</scope>
    <source>
        <strain evidence="15">C21-152</strain>
    </source>
</reference>
<feature type="binding site" evidence="12">
    <location>
        <begin position="14"/>
        <end position="19"/>
    </location>
    <ligand>
        <name>ATP</name>
        <dbReference type="ChEBI" id="CHEBI:30616"/>
    </ligand>
</feature>
<keyword evidence="8 12" id="KW-0315">Glutamine amidotransferase</keyword>
<dbReference type="GO" id="GO:0042802">
    <property type="term" value="F:identical protein binding"/>
    <property type="evidence" value="ECO:0007669"/>
    <property type="project" value="TreeGrafter"/>
</dbReference>
<evidence type="ECO:0000256" key="2">
    <source>
        <dbReference type="ARBA" id="ARBA00007533"/>
    </source>
</evidence>
<organism evidence="15 16">
    <name type="scientific">Psychromarinibacter sediminicola</name>
    <dbReference type="NCBI Taxonomy" id="3033385"/>
    <lineage>
        <taxon>Bacteria</taxon>
        <taxon>Pseudomonadati</taxon>
        <taxon>Pseudomonadota</taxon>
        <taxon>Alphaproteobacteria</taxon>
        <taxon>Rhodobacterales</taxon>
        <taxon>Paracoccaceae</taxon>
        <taxon>Psychromarinibacter</taxon>
    </lineage>
</organism>
<feature type="region of interest" description="Amidoligase domain" evidence="12">
    <location>
        <begin position="1"/>
        <end position="265"/>
    </location>
</feature>
<dbReference type="EMBL" id="JARGYC010000007">
    <property type="protein sequence ID" value="MDF0599954.1"/>
    <property type="molecule type" value="Genomic_DNA"/>
</dbReference>
<feature type="binding site" evidence="12">
    <location>
        <position position="240"/>
    </location>
    <ligand>
        <name>ATP</name>
        <dbReference type="ChEBI" id="CHEBI:30616"/>
    </ligand>
</feature>
<feature type="binding site" evidence="12">
    <location>
        <position position="71"/>
    </location>
    <ligand>
        <name>ATP</name>
        <dbReference type="ChEBI" id="CHEBI:30616"/>
    </ligand>
</feature>
<comment type="catalytic activity">
    <reaction evidence="10 12">
        <text>UTP + L-glutamine + ATP + H2O = CTP + L-glutamate + ADP + phosphate + 2 H(+)</text>
        <dbReference type="Rhea" id="RHEA:26426"/>
        <dbReference type="ChEBI" id="CHEBI:15377"/>
        <dbReference type="ChEBI" id="CHEBI:15378"/>
        <dbReference type="ChEBI" id="CHEBI:29985"/>
        <dbReference type="ChEBI" id="CHEBI:30616"/>
        <dbReference type="ChEBI" id="CHEBI:37563"/>
        <dbReference type="ChEBI" id="CHEBI:43474"/>
        <dbReference type="ChEBI" id="CHEBI:46398"/>
        <dbReference type="ChEBI" id="CHEBI:58359"/>
        <dbReference type="ChEBI" id="CHEBI:456216"/>
        <dbReference type="EC" id="6.3.4.2"/>
    </reaction>
</comment>
<dbReference type="CDD" id="cd03113">
    <property type="entry name" value="CTPS_N"/>
    <property type="match status" value="1"/>
</dbReference>
<dbReference type="GO" id="GO:0097268">
    <property type="term" value="C:cytoophidium"/>
    <property type="evidence" value="ECO:0007669"/>
    <property type="project" value="UniProtKB-ARBA"/>
</dbReference>
<dbReference type="CDD" id="cd01746">
    <property type="entry name" value="GATase1_CTP_Synthase"/>
    <property type="match status" value="1"/>
</dbReference>
<dbReference type="InterPro" id="IPR029062">
    <property type="entry name" value="Class_I_gatase-like"/>
</dbReference>
<feature type="binding site" evidence="12">
    <location>
        <position position="353"/>
    </location>
    <ligand>
        <name>L-glutamine</name>
        <dbReference type="ChEBI" id="CHEBI:58359"/>
    </ligand>
</feature>
<evidence type="ECO:0000259" key="13">
    <source>
        <dbReference type="Pfam" id="PF00117"/>
    </source>
</evidence>
<evidence type="ECO:0000256" key="3">
    <source>
        <dbReference type="ARBA" id="ARBA00022598"/>
    </source>
</evidence>
<feature type="active site" evidence="12">
    <location>
        <position position="519"/>
    </location>
</feature>
<feature type="binding site" evidence="12">
    <location>
        <position position="222"/>
    </location>
    <ligand>
        <name>UTP</name>
        <dbReference type="ChEBI" id="CHEBI:46398"/>
    </ligand>
</feature>
<feature type="binding site" evidence="12">
    <location>
        <position position="13"/>
    </location>
    <ligand>
        <name>CTP</name>
        <dbReference type="ChEBI" id="CHEBI:37563"/>
        <note>allosteric inhibitor</note>
    </ligand>
</feature>
<evidence type="ECO:0000256" key="5">
    <source>
        <dbReference type="ARBA" id="ARBA00022741"/>
    </source>
</evidence>
<feature type="binding site" evidence="12">
    <location>
        <position position="139"/>
    </location>
    <ligand>
        <name>Mg(2+)</name>
        <dbReference type="ChEBI" id="CHEBI:18420"/>
    </ligand>
</feature>
<keyword evidence="6 12" id="KW-0067">ATP-binding</keyword>
<accession>A0AAE3NQS9</accession>
<keyword evidence="5 12" id="KW-0547">Nucleotide-binding</keyword>
<dbReference type="HAMAP" id="MF_01227">
    <property type="entry name" value="PyrG"/>
    <property type="match status" value="1"/>
</dbReference>
<dbReference type="GO" id="GO:0005829">
    <property type="term" value="C:cytosol"/>
    <property type="evidence" value="ECO:0007669"/>
    <property type="project" value="TreeGrafter"/>
</dbReference>
<comment type="miscellaneous">
    <text evidence="12">CTPSs have evolved a hybrid strategy for distinguishing between UTP and CTP. The overlapping regions of the product feedback inhibitory and substrate sites recognize a common feature in both compounds, the triphosphate moiety. To differentiate isosteric substrate and product pyrimidine rings, an additional pocket far from the expected kinase/ligase catalytic site, specifically recognizes the cytosine and ribose portions of the product inhibitor.</text>
</comment>
<feature type="domain" description="Glutamine amidotransferase" evidence="13">
    <location>
        <begin position="302"/>
        <end position="538"/>
    </location>
</feature>
<dbReference type="InterPro" id="IPR004468">
    <property type="entry name" value="CTP_synthase"/>
</dbReference>
<dbReference type="InterPro" id="IPR017926">
    <property type="entry name" value="GATASE"/>
</dbReference>
<dbReference type="EC" id="6.3.4.2" evidence="12"/>
<comment type="function">
    <text evidence="11 12">Catalyzes the ATP-dependent amination of UTP to CTP with either L-glutamine or ammonia as the source of nitrogen. Regulates intracellular CTP levels through interactions with the four ribonucleotide triphosphates.</text>
</comment>
<dbReference type="NCBIfam" id="TIGR00337">
    <property type="entry name" value="PyrG"/>
    <property type="match status" value="1"/>
</dbReference>
<dbReference type="NCBIfam" id="NF003792">
    <property type="entry name" value="PRK05380.1"/>
    <property type="match status" value="1"/>
</dbReference>
<dbReference type="Gene3D" id="3.40.50.300">
    <property type="entry name" value="P-loop containing nucleotide triphosphate hydrolases"/>
    <property type="match status" value="1"/>
</dbReference>
<dbReference type="Pfam" id="PF06418">
    <property type="entry name" value="CTP_synth_N"/>
    <property type="match status" value="1"/>
</dbReference>
<comment type="pathway">
    <text evidence="1 12">Pyrimidine metabolism; CTP biosynthesis via de novo pathway; CTP from UDP: step 2/2.</text>
</comment>
<dbReference type="SUPFAM" id="SSF52317">
    <property type="entry name" value="Class I glutamine amidotransferase-like"/>
    <property type="match status" value="1"/>
</dbReference>
<dbReference type="Proteomes" id="UP001220964">
    <property type="component" value="Unassembled WGS sequence"/>
</dbReference>
<comment type="caution">
    <text evidence="15">The sequence shown here is derived from an EMBL/GenBank/DDBJ whole genome shotgun (WGS) entry which is preliminary data.</text>
</comment>
<dbReference type="RefSeq" id="WP_275566098.1">
    <property type="nucleotide sequence ID" value="NZ_JARGYC010000007.1"/>
</dbReference>
<dbReference type="AlphaFoldDB" id="A0AAE3NQS9"/>
<feature type="binding site" evidence="12">
    <location>
        <begin position="186"/>
        <end position="191"/>
    </location>
    <ligand>
        <name>UTP</name>
        <dbReference type="ChEBI" id="CHEBI:46398"/>
    </ligand>
</feature>
<evidence type="ECO:0000256" key="10">
    <source>
        <dbReference type="ARBA" id="ARBA00047781"/>
    </source>
</evidence>
<dbReference type="InterPro" id="IPR017456">
    <property type="entry name" value="CTP_synthase_N"/>
</dbReference>
<feature type="binding site" evidence="12">
    <location>
        <position position="71"/>
    </location>
    <ligand>
        <name>Mg(2+)</name>
        <dbReference type="ChEBI" id="CHEBI:18420"/>
    </ligand>
</feature>
<evidence type="ECO:0000256" key="6">
    <source>
        <dbReference type="ARBA" id="ARBA00022840"/>
    </source>
</evidence>
<feature type="domain" description="CTP synthase N-terminal" evidence="14">
    <location>
        <begin position="3"/>
        <end position="264"/>
    </location>
</feature>
<feature type="active site" evidence="12">
    <location>
        <position position="521"/>
    </location>
</feature>
<feature type="binding site" evidence="12">
    <location>
        <position position="474"/>
    </location>
    <ligand>
        <name>L-glutamine</name>
        <dbReference type="ChEBI" id="CHEBI:58359"/>
    </ligand>
</feature>
<dbReference type="InterPro" id="IPR027417">
    <property type="entry name" value="P-loop_NTPase"/>
</dbReference>
<dbReference type="GO" id="GO:0046872">
    <property type="term" value="F:metal ion binding"/>
    <property type="evidence" value="ECO:0007669"/>
    <property type="project" value="UniProtKB-KW"/>
</dbReference>
<gene>
    <name evidence="12" type="primary">pyrG</name>
    <name evidence="15" type="ORF">P1J78_04345</name>
</gene>
<dbReference type="PANTHER" id="PTHR11550:SF0">
    <property type="entry name" value="CTP SYNTHASE-RELATED"/>
    <property type="match status" value="1"/>
</dbReference>
<feature type="binding site" evidence="12">
    <location>
        <position position="13"/>
    </location>
    <ligand>
        <name>UTP</name>
        <dbReference type="ChEBI" id="CHEBI:46398"/>
    </ligand>
</feature>
<evidence type="ECO:0000256" key="9">
    <source>
        <dbReference type="ARBA" id="ARBA00022975"/>
    </source>
</evidence>
<evidence type="ECO:0000256" key="4">
    <source>
        <dbReference type="ARBA" id="ARBA00022723"/>
    </source>
</evidence>
<evidence type="ECO:0000313" key="16">
    <source>
        <dbReference type="Proteomes" id="UP001220964"/>
    </source>
</evidence>
<keyword evidence="3 12" id="KW-0436">Ligase</keyword>
<dbReference type="GO" id="GO:0003883">
    <property type="term" value="F:CTP synthase activity"/>
    <property type="evidence" value="ECO:0007669"/>
    <property type="project" value="UniProtKB-UniRule"/>
</dbReference>
<dbReference type="GO" id="GO:0044210">
    <property type="term" value="P:'de novo' CTP biosynthetic process"/>
    <property type="evidence" value="ECO:0007669"/>
    <property type="project" value="UniProtKB-UniRule"/>
</dbReference>
<evidence type="ECO:0000256" key="1">
    <source>
        <dbReference type="ARBA" id="ARBA00005171"/>
    </source>
</evidence>
<comment type="subunit">
    <text evidence="12">Homotetramer.</text>
</comment>
<sequence>MARFVFITGGVVSSLGKGLTSAALGALLQARGFTVRLRKLDPYLNVDPGTMSPFEHGEVFVTDDGAETDLDLGHYERFTGVAARSTDSVSSGRIYSNVLEKERRGDYLGKTIQVIPHVTDEIKRWIAIGEDEVDFMLCEIGGTVGDIEGLPFFEAIRQFGQERPRGECILMHLTLLPFLAASGELKTKPTQHSVKELRSIGLQPDILVCRSEQPIPEKERAKIALFCNVRPDSVIPAYDLKSIYEAPMAYHRVGLDQSVLDAFGIAPAPKPNLSRWIDVEDRLHNAEGEVRVAIVGKYTQLEDAYKSIAEALTHGGMANRVRVKSDWIDAEIFEREDPTPHLEPYHAILVPGGFGERGTEGKIRAAQFAREHKVPYLGICLGMQMAVIEAARNLAGLKTAGSEEFDHEAGQKRFEPVVYHLKEWVQGNRKVSRKVGDDKGGTMRLGAYDATLAEGSKVAEIYGNVAIDERHRHRYEVDVKYREALEDQGMKFSGMSPDGRLPEIVEWTDHPWFIGVQFHPELKSKPFAPHPLFADFVRAAKDMSRLV</sequence>
<dbReference type="GO" id="GO:0005524">
    <property type="term" value="F:ATP binding"/>
    <property type="evidence" value="ECO:0007669"/>
    <property type="project" value="UniProtKB-KW"/>
</dbReference>
<keyword evidence="9 12" id="KW-0665">Pyrimidine biosynthesis</keyword>
<evidence type="ECO:0000313" key="15">
    <source>
        <dbReference type="EMBL" id="MDF0599954.1"/>
    </source>
</evidence>
<dbReference type="InterPro" id="IPR033828">
    <property type="entry name" value="GATase1_CTP_Synthase"/>
</dbReference>
<feature type="binding site" evidence="12">
    <location>
        <begin position="146"/>
        <end position="148"/>
    </location>
    <ligand>
        <name>CTP</name>
        <dbReference type="ChEBI" id="CHEBI:37563"/>
        <note>allosteric inhibitor</note>
    </ligand>
</feature>
<feature type="binding site" evidence="12">
    <location>
        <begin position="381"/>
        <end position="384"/>
    </location>
    <ligand>
        <name>L-glutamine</name>
        <dbReference type="ChEBI" id="CHEBI:58359"/>
    </ligand>
</feature>
<keyword evidence="7 12" id="KW-0460">Magnesium</keyword>
<comment type="catalytic activity">
    <reaction evidence="12">
        <text>L-glutamine + H2O = L-glutamate + NH4(+)</text>
        <dbReference type="Rhea" id="RHEA:15889"/>
        <dbReference type="ChEBI" id="CHEBI:15377"/>
        <dbReference type="ChEBI" id="CHEBI:28938"/>
        <dbReference type="ChEBI" id="CHEBI:29985"/>
        <dbReference type="ChEBI" id="CHEBI:58359"/>
    </reaction>
</comment>
<evidence type="ECO:0000256" key="7">
    <source>
        <dbReference type="ARBA" id="ARBA00022842"/>
    </source>
</evidence>
<evidence type="ECO:0000256" key="12">
    <source>
        <dbReference type="HAMAP-Rule" id="MF_01227"/>
    </source>
</evidence>
<dbReference type="FunFam" id="3.40.50.880:FF:000002">
    <property type="entry name" value="CTP synthase"/>
    <property type="match status" value="1"/>
</dbReference>
<evidence type="ECO:0000259" key="14">
    <source>
        <dbReference type="Pfam" id="PF06418"/>
    </source>
</evidence>